<dbReference type="AlphaFoldDB" id="A0A418V7X3"/>
<comment type="caution">
    <text evidence="2">The sequence shown here is derived from an EMBL/GenBank/DDBJ whole genome shotgun (WGS) entry which is preliminary data.</text>
</comment>
<reference evidence="2 3" key="1">
    <citation type="submission" date="2018-09" db="EMBL/GenBank/DDBJ databases">
        <authorList>
            <person name="Zhu H."/>
        </authorList>
    </citation>
    <scope>NUCLEOTIDE SEQUENCE [LARGE SCALE GENOMIC DNA]</scope>
    <source>
        <strain evidence="2 3">K2S05-167</strain>
    </source>
</reference>
<evidence type="ECO:0000259" key="1">
    <source>
        <dbReference type="PROSITE" id="PS01124"/>
    </source>
</evidence>
<dbReference type="GO" id="GO:0043565">
    <property type="term" value="F:sequence-specific DNA binding"/>
    <property type="evidence" value="ECO:0007669"/>
    <property type="project" value="InterPro"/>
</dbReference>
<keyword evidence="3" id="KW-1185">Reference proteome</keyword>
<dbReference type="GO" id="GO:0003700">
    <property type="term" value="F:DNA-binding transcription factor activity"/>
    <property type="evidence" value="ECO:0007669"/>
    <property type="project" value="InterPro"/>
</dbReference>
<evidence type="ECO:0000313" key="2">
    <source>
        <dbReference type="EMBL" id="RJF72177.1"/>
    </source>
</evidence>
<protein>
    <submittedName>
        <fullName evidence="2">AraC family transcriptional regulator</fullName>
    </submittedName>
</protein>
<sequence>MVQVALVGPVTEAAPAPVPLEAEFLGVPFAPGTLLSSLLLGQALNGGLTLPLASSRAFWLNGSAIPIPREDELDAFVACLLARGELPHSAVVPHVLLGLPVEDQSLRTVQRQFQHATGLSYRRFEQIWRASEAARLLQAGNAIADVVVLCRYNDQPHLTCALRR</sequence>
<dbReference type="InterPro" id="IPR018060">
    <property type="entry name" value="HTH_AraC"/>
</dbReference>
<name>A0A418V7X3_9DEIO</name>
<dbReference type="EMBL" id="QYUJ01000014">
    <property type="protein sequence ID" value="RJF72177.1"/>
    <property type="molecule type" value="Genomic_DNA"/>
</dbReference>
<dbReference type="PROSITE" id="PS01124">
    <property type="entry name" value="HTH_ARAC_FAMILY_2"/>
    <property type="match status" value="1"/>
</dbReference>
<organism evidence="2 3">
    <name type="scientific">Deinococcus cavernae</name>
    <dbReference type="NCBI Taxonomy" id="2320857"/>
    <lineage>
        <taxon>Bacteria</taxon>
        <taxon>Thermotogati</taxon>
        <taxon>Deinococcota</taxon>
        <taxon>Deinococci</taxon>
        <taxon>Deinococcales</taxon>
        <taxon>Deinococcaceae</taxon>
        <taxon>Deinococcus</taxon>
    </lineage>
</organism>
<evidence type="ECO:0000313" key="3">
    <source>
        <dbReference type="Proteomes" id="UP000286287"/>
    </source>
</evidence>
<feature type="domain" description="HTH araC/xylS-type" evidence="1">
    <location>
        <begin position="105"/>
        <end position="164"/>
    </location>
</feature>
<proteinExistence type="predicted"/>
<dbReference type="Gene3D" id="1.10.10.60">
    <property type="entry name" value="Homeodomain-like"/>
    <property type="match status" value="1"/>
</dbReference>
<gene>
    <name evidence="2" type="ORF">D3875_12060</name>
</gene>
<accession>A0A418V7X3</accession>
<dbReference type="Proteomes" id="UP000286287">
    <property type="component" value="Unassembled WGS sequence"/>
</dbReference>